<dbReference type="EMBL" id="OY731404">
    <property type="protein sequence ID" value="CAJ1967796.1"/>
    <property type="molecule type" value="Genomic_DNA"/>
</dbReference>
<name>A0AA86SNH1_9FABA</name>
<reference evidence="2" key="1">
    <citation type="submission" date="2023-10" db="EMBL/GenBank/DDBJ databases">
        <authorList>
            <person name="Domelevo Entfellner J.-B."/>
        </authorList>
    </citation>
    <scope>NUCLEOTIDE SEQUENCE</scope>
</reference>
<organism evidence="2 3">
    <name type="scientific">Sphenostylis stenocarpa</name>
    <dbReference type="NCBI Taxonomy" id="92480"/>
    <lineage>
        <taxon>Eukaryota</taxon>
        <taxon>Viridiplantae</taxon>
        <taxon>Streptophyta</taxon>
        <taxon>Embryophyta</taxon>
        <taxon>Tracheophyta</taxon>
        <taxon>Spermatophyta</taxon>
        <taxon>Magnoliopsida</taxon>
        <taxon>eudicotyledons</taxon>
        <taxon>Gunneridae</taxon>
        <taxon>Pentapetalae</taxon>
        <taxon>rosids</taxon>
        <taxon>fabids</taxon>
        <taxon>Fabales</taxon>
        <taxon>Fabaceae</taxon>
        <taxon>Papilionoideae</taxon>
        <taxon>50 kb inversion clade</taxon>
        <taxon>NPAAA clade</taxon>
        <taxon>indigoferoid/millettioid clade</taxon>
        <taxon>Phaseoleae</taxon>
        <taxon>Sphenostylis</taxon>
    </lineage>
</organism>
<dbReference type="Gramene" id="rna-AYBTSS11_LOCUS21374">
    <property type="protein sequence ID" value="CAJ1967796.1"/>
    <property type="gene ID" value="gene-AYBTSS11_LOCUS21374"/>
</dbReference>
<proteinExistence type="predicted"/>
<gene>
    <name evidence="2" type="ORF">AYBTSS11_LOCUS21374</name>
</gene>
<keyword evidence="1" id="KW-0732">Signal</keyword>
<evidence type="ECO:0000313" key="3">
    <source>
        <dbReference type="Proteomes" id="UP001189624"/>
    </source>
</evidence>
<evidence type="ECO:0000256" key="1">
    <source>
        <dbReference type="SAM" id="SignalP"/>
    </source>
</evidence>
<sequence>MVPDASQLLRCFNLAVVLVASVLFHRMQCQQLSDYDNPVVRERVTQLVYAEISNVTSLLNHEIETSASFCVKDPNADWNKAFNFSSDLDFVFSCFRKTEGDMSQRLCTAAEIKFYLNSLLESRTSSANYLKPNKNCNLNSWVSGCEPGWACSVPTDQQPDLRNSKEIPDRTTNCQACCEGFFCPHGITCMIRSYCPLATLNSTTGVCEPYLYQLPPLQPNHTCGGANIWADISSSSEMFCSAGSYCSTITKKVPCSSGHYCRTGSTSEQRKIS</sequence>
<protein>
    <submittedName>
        <fullName evidence="2">Uncharacterized protein</fullName>
    </submittedName>
</protein>
<evidence type="ECO:0000313" key="2">
    <source>
        <dbReference type="EMBL" id="CAJ1967796.1"/>
    </source>
</evidence>
<dbReference type="Proteomes" id="UP001189624">
    <property type="component" value="Chromosome 7"/>
</dbReference>
<feature type="signal peptide" evidence="1">
    <location>
        <begin position="1"/>
        <end position="29"/>
    </location>
</feature>
<keyword evidence="3" id="KW-1185">Reference proteome</keyword>
<feature type="chain" id="PRO_5041671667" evidence="1">
    <location>
        <begin position="30"/>
        <end position="273"/>
    </location>
</feature>
<accession>A0AA86SNH1</accession>
<dbReference type="AlphaFoldDB" id="A0AA86SNH1"/>